<dbReference type="SUPFAM" id="SSF111384">
    <property type="entry name" value="OmpH-like"/>
    <property type="match status" value="1"/>
</dbReference>
<dbReference type="PATRIC" id="fig|1641875.4.peg.1152"/>
<dbReference type="InterPro" id="IPR024930">
    <property type="entry name" value="Skp_dom_sf"/>
</dbReference>
<reference evidence="3 4" key="1">
    <citation type="submission" date="2015-04" db="EMBL/GenBank/DDBJ databases">
        <title>The draft genome sequence of Roseovarius sp.R12b.</title>
        <authorList>
            <person name="Li G."/>
            <person name="Lai Q."/>
            <person name="Shao Z."/>
            <person name="Yan P."/>
        </authorList>
    </citation>
    <scope>NUCLEOTIDE SEQUENCE [LARGE SCALE GENOMIC DNA]</scope>
    <source>
        <strain evidence="3 4">R12B</strain>
    </source>
</reference>
<dbReference type="Proteomes" id="UP000051295">
    <property type="component" value="Unassembled WGS sequence"/>
</dbReference>
<dbReference type="SMART" id="SM00935">
    <property type="entry name" value="OmpH"/>
    <property type="match status" value="1"/>
</dbReference>
<evidence type="ECO:0000256" key="2">
    <source>
        <dbReference type="SAM" id="MobiDB-lite"/>
    </source>
</evidence>
<dbReference type="Gene3D" id="3.30.910.20">
    <property type="entry name" value="Skp domain"/>
    <property type="match status" value="1"/>
</dbReference>
<feature type="compositionally biased region" description="Low complexity" evidence="2">
    <location>
        <begin position="181"/>
        <end position="190"/>
    </location>
</feature>
<dbReference type="GO" id="GO:0051082">
    <property type="term" value="F:unfolded protein binding"/>
    <property type="evidence" value="ECO:0007669"/>
    <property type="project" value="InterPro"/>
</dbReference>
<accession>A0A0T5P1A5</accession>
<comment type="caution">
    <text evidence="3">The sequence shown here is derived from an EMBL/GenBank/DDBJ whole genome shotgun (WGS) entry which is preliminary data.</text>
</comment>
<proteinExistence type="predicted"/>
<protein>
    <recommendedName>
        <fullName evidence="5">Outer membrane chaperone Skp</fullName>
    </recommendedName>
</protein>
<evidence type="ECO:0000256" key="1">
    <source>
        <dbReference type="SAM" id="Coils"/>
    </source>
</evidence>
<organism evidence="3 4">
    <name type="scientific">Roseovarius atlanticus</name>
    <dbReference type="NCBI Taxonomy" id="1641875"/>
    <lineage>
        <taxon>Bacteria</taxon>
        <taxon>Pseudomonadati</taxon>
        <taxon>Pseudomonadota</taxon>
        <taxon>Alphaproteobacteria</taxon>
        <taxon>Rhodobacterales</taxon>
        <taxon>Roseobacteraceae</taxon>
        <taxon>Roseovarius</taxon>
    </lineage>
</organism>
<keyword evidence="1" id="KW-0175">Coiled coil</keyword>
<evidence type="ECO:0000313" key="3">
    <source>
        <dbReference type="EMBL" id="KRS14767.1"/>
    </source>
</evidence>
<feature type="coiled-coil region" evidence="1">
    <location>
        <begin position="45"/>
        <end position="79"/>
    </location>
</feature>
<dbReference type="InterPro" id="IPR005632">
    <property type="entry name" value="Chaperone_Skp"/>
</dbReference>
<dbReference type="AlphaFoldDB" id="A0A0T5P1A5"/>
<keyword evidence="4" id="KW-1185">Reference proteome</keyword>
<evidence type="ECO:0000313" key="4">
    <source>
        <dbReference type="Proteomes" id="UP000051295"/>
    </source>
</evidence>
<gene>
    <name evidence="3" type="ORF">XM53_00370</name>
</gene>
<evidence type="ECO:0008006" key="5">
    <source>
        <dbReference type="Google" id="ProtNLM"/>
    </source>
</evidence>
<dbReference type="STRING" id="1641875.XM53_00370"/>
<feature type="region of interest" description="Disordered" evidence="2">
    <location>
        <begin position="167"/>
        <end position="202"/>
    </location>
</feature>
<dbReference type="Pfam" id="PF03938">
    <property type="entry name" value="OmpH"/>
    <property type="match status" value="1"/>
</dbReference>
<sequence length="202" mass="22186">MTAPLIAVGGAAPVQAQSVGVVQSDILVVDPERLYEETRLGQAITAQLQQEREDLIALNRKLEAELEAEELALTEQRDTTSPEEFRDLADAFDERVQRIRADSQRRVREHERNRERAPLDFMRQVEPVLVELMREAGAAVVMDRRTVLLQADVVDITSAAVQRIDATLGPAAPDEGNADGTEATPETADPAPDPEPETSPAE</sequence>
<dbReference type="EMBL" id="LAXJ01000002">
    <property type="protein sequence ID" value="KRS14767.1"/>
    <property type="molecule type" value="Genomic_DNA"/>
</dbReference>
<name>A0A0T5P1A5_9RHOB</name>